<evidence type="ECO:0000313" key="9">
    <source>
        <dbReference type="Proteomes" id="UP000035067"/>
    </source>
</evidence>
<dbReference type="PANTHER" id="PTHR11609">
    <property type="entry name" value="PURINE BIOSYNTHESIS PROTEIN 6/7, PUR6/7"/>
    <property type="match status" value="1"/>
</dbReference>
<dbReference type="SUPFAM" id="SSF56059">
    <property type="entry name" value="Glutathione synthetase ATP-binding domain-like"/>
    <property type="match status" value="1"/>
</dbReference>
<dbReference type="EC" id="6.3.4.18" evidence="5 6"/>
<comment type="function">
    <text evidence="5">Catalyzes the ATP-dependent conversion of 5-aminoimidazole ribonucleotide (AIR) and HCO(3)(-) to N5-carboxyaminoimidazole ribonucleotide (N5-CAIR).</text>
</comment>
<dbReference type="NCBIfam" id="TIGR01161">
    <property type="entry name" value="purK"/>
    <property type="match status" value="1"/>
</dbReference>
<organism evidence="8 9">
    <name type="scientific">Candidatus Synechococcus spongiarum SP3</name>
    <dbReference type="NCBI Taxonomy" id="1604020"/>
    <lineage>
        <taxon>Bacteria</taxon>
        <taxon>Bacillati</taxon>
        <taxon>Cyanobacteriota</taxon>
        <taxon>Cyanophyceae</taxon>
        <taxon>Synechococcales</taxon>
        <taxon>Synechococcaceae</taxon>
        <taxon>Synechococcus</taxon>
    </lineage>
</organism>
<dbReference type="InterPro" id="IPR011054">
    <property type="entry name" value="Rudment_hybrid_motif"/>
</dbReference>
<feature type="binding site" evidence="5">
    <location>
        <position position="183"/>
    </location>
    <ligand>
        <name>ATP</name>
        <dbReference type="ChEBI" id="CHEBI:30616"/>
    </ligand>
</feature>
<evidence type="ECO:0000256" key="2">
    <source>
        <dbReference type="ARBA" id="ARBA00022741"/>
    </source>
</evidence>
<dbReference type="InterPro" id="IPR003135">
    <property type="entry name" value="ATP-grasp_carboxylate-amine"/>
</dbReference>
<dbReference type="Gene3D" id="3.30.1490.20">
    <property type="entry name" value="ATP-grasp fold, A domain"/>
    <property type="match status" value="1"/>
</dbReference>
<name>A0A0G2J4Q6_9SYNE</name>
<dbReference type="PANTHER" id="PTHR11609:SF5">
    <property type="entry name" value="PHOSPHORIBOSYLAMINOIMIDAZOLE CARBOXYLASE"/>
    <property type="match status" value="1"/>
</dbReference>
<evidence type="ECO:0000256" key="3">
    <source>
        <dbReference type="ARBA" id="ARBA00022755"/>
    </source>
</evidence>
<dbReference type="GO" id="GO:0005524">
    <property type="term" value="F:ATP binding"/>
    <property type="evidence" value="ECO:0007669"/>
    <property type="project" value="UniProtKB-UniRule"/>
</dbReference>
<evidence type="ECO:0000256" key="1">
    <source>
        <dbReference type="ARBA" id="ARBA00022598"/>
    </source>
</evidence>
<reference evidence="8 9" key="1">
    <citation type="submission" date="2015-01" db="EMBL/GenBank/DDBJ databases">
        <title>Lifestyle Evolution in Cyanobacterial Symbionts of Sponges.</title>
        <authorList>
            <person name="Burgsdorf I."/>
            <person name="Slaby B.M."/>
            <person name="Handley K.M."/>
            <person name="Haber M."/>
            <person name="Blom J."/>
            <person name="Marshall C.W."/>
            <person name="Gilbert J.A."/>
            <person name="Hentschel U."/>
            <person name="Steindler L."/>
        </authorList>
    </citation>
    <scope>NUCLEOTIDE SEQUENCE [LARGE SCALE GENOMIC DNA]</scope>
    <source>
        <strain evidence="8">SP3</strain>
    </source>
</reference>
<dbReference type="EMBL" id="JXQG01000033">
    <property type="protein sequence ID" value="KKZ11992.1"/>
    <property type="molecule type" value="Genomic_DNA"/>
</dbReference>
<gene>
    <name evidence="5 6" type="primary">purK</name>
    <name evidence="8" type="ORF">TE42_06280</name>
</gene>
<dbReference type="GO" id="GO:0034028">
    <property type="term" value="F:5-(carboxyamino)imidazole ribonucleotide synthase activity"/>
    <property type="evidence" value="ECO:0007669"/>
    <property type="project" value="UniProtKB-UniRule"/>
</dbReference>
<protein>
    <recommendedName>
        <fullName evidence="5 6">N5-carboxyaminoimidazole ribonucleotide synthase</fullName>
        <shortName evidence="5 6">N5-CAIR synthase</shortName>
        <ecNumber evidence="5 6">6.3.4.18</ecNumber>
    </recommendedName>
    <alternativeName>
        <fullName evidence="5 6">5-(carboxyamino)imidazole ribonucleotide synthetase</fullName>
    </alternativeName>
</protein>
<keyword evidence="2 5" id="KW-0547">Nucleotide-binding</keyword>
<dbReference type="NCBIfam" id="NF004679">
    <property type="entry name" value="PRK06019.1-5"/>
    <property type="match status" value="1"/>
</dbReference>
<dbReference type="InterPro" id="IPR016185">
    <property type="entry name" value="PreATP-grasp_dom_sf"/>
</dbReference>
<dbReference type="HAMAP" id="MF_01928">
    <property type="entry name" value="PurK"/>
    <property type="match status" value="1"/>
</dbReference>
<feature type="binding site" evidence="5">
    <location>
        <position position="140"/>
    </location>
    <ligand>
        <name>ATP</name>
        <dbReference type="ChEBI" id="CHEBI:30616"/>
    </ligand>
</feature>
<dbReference type="SUPFAM" id="SSF51246">
    <property type="entry name" value="Rudiment single hybrid motif"/>
    <property type="match status" value="1"/>
</dbReference>
<dbReference type="InterPro" id="IPR013815">
    <property type="entry name" value="ATP_grasp_subdomain_1"/>
</dbReference>
<evidence type="ECO:0000256" key="5">
    <source>
        <dbReference type="HAMAP-Rule" id="MF_01928"/>
    </source>
</evidence>
<dbReference type="UniPathway" id="UPA00074">
    <property type="reaction ID" value="UER00942"/>
</dbReference>
<dbReference type="PROSITE" id="PS50975">
    <property type="entry name" value="ATP_GRASP"/>
    <property type="match status" value="1"/>
</dbReference>
<comment type="caution">
    <text evidence="8">The sequence shown here is derived from an EMBL/GenBank/DDBJ whole genome shotgun (WGS) entry which is preliminary data.</text>
</comment>
<feature type="domain" description="ATP-grasp" evidence="7">
    <location>
        <begin position="104"/>
        <end position="289"/>
    </location>
</feature>
<comment type="subunit">
    <text evidence="5 6">Homodimer.</text>
</comment>
<dbReference type="Gene3D" id="3.40.50.20">
    <property type="match status" value="1"/>
</dbReference>
<evidence type="ECO:0000256" key="6">
    <source>
        <dbReference type="RuleBase" id="RU361200"/>
    </source>
</evidence>
<proteinExistence type="inferred from homology"/>
<dbReference type="PATRIC" id="fig|1604020.3.peg.933"/>
<dbReference type="Pfam" id="PF22660">
    <property type="entry name" value="RS_preATP-grasp-like"/>
    <property type="match status" value="1"/>
</dbReference>
<comment type="catalytic activity">
    <reaction evidence="5 6">
        <text>5-amino-1-(5-phospho-beta-D-ribosyl)imidazole + hydrogencarbonate + ATP = 5-carboxyamino-1-(5-phospho-D-ribosyl)imidazole + ADP + phosphate + 2 H(+)</text>
        <dbReference type="Rhea" id="RHEA:19317"/>
        <dbReference type="ChEBI" id="CHEBI:15378"/>
        <dbReference type="ChEBI" id="CHEBI:17544"/>
        <dbReference type="ChEBI" id="CHEBI:30616"/>
        <dbReference type="ChEBI" id="CHEBI:43474"/>
        <dbReference type="ChEBI" id="CHEBI:58730"/>
        <dbReference type="ChEBI" id="CHEBI:137981"/>
        <dbReference type="ChEBI" id="CHEBI:456216"/>
        <dbReference type="EC" id="6.3.4.18"/>
    </reaction>
</comment>
<dbReference type="GO" id="GO:0005829">
    <property type="term" value="C:cytosol"/>
    <property type="evidence" value="ECO:0007669"/>
    <property type="project" value="TreeGrafter"/>
</dbReference>
<evidence type="ECO:0000313" key="8">
    <source>
        <dbReference type="EMBL" id="KKZ11992.1"/>
    </source>
</evidence>
<dbReference type="InterPro" id="IPR005875">
    <property type="entry name" value="PurK"/>
</dbReference>
<accession>A0A0G2J4Q6</accession>
<dbReference type="Pfam" id="PF17769">
    <property type="entry name" value="PurK_C"/>
    <property type="match status" value="1"/>
</dbReference>
<feature type="binding site" evidence="5">
    <location>
        <begin position="259"/>
        <end position="260"/>
    </location>
    <ligand>
        <name>ATP</name>
        <dbReference type="ChEBI" id="CHEBI:30616"/>
    </ligand>
</feature>
<dbReference type="SUPFAM" id="SSF52440">
    <property type="entry name" value="PreATP-grasp domain"/>
    <property type="match status" value="1"/>
</dbReference>
<comment type="pathway">
    <text evidence="5 6">Purine metabolism; IMP biosynthesis via de novo pathway; 5-amino-1-(5-phospho-D-ribosyl)imidazole-4-carboxylate from 5-amino-1-(5-phospho-D-ribosyl)imidazole (N5-CAIR route): step 1/2.</text>
</comment>
<comment type="caution">
    <text evidence="5">Lacks conserved residue(s) required for the propagation of feature annotation.</text>
</comment>
<keyword evidence="3 5" id="KW-0658">Purine biosynthesis</keyword>
<comment type="similarity">
    <text evidence="5 6">Belongs to the PurK/PurT family.</text>
</comment>
<evidence type="ECO:0000259" key="7">
    <source>
        <dbReference type="PROSITE" id="PS50975"/>
    </source>
</evidence>
<dbReference type="InterPro" id="IPR040686">
    <property type="entry name" value="PurK_C"/>
</dbReference>
<dbReference type="GO" id="GO:0006189">
    <property type="term" value="P:'de novo' IMP biosynthetic process"/>
    <property type="evidence" value="ECO:0007669"/>
    <property type="project" value="UniProtKB-UniRule"/>
</dbReference>
<keyword evidence="1 5" id="KW-0436">Ligase</keyword>
<dbReference type="InterPro" id="IPR054350">
    <property type="entry name" value="PurT/PurK_preATP-grasp"/>
</dbReference>
<dbReference type="Gene3D" id="3.30.470.20">
    <property type="entry name" value="ATP-grasp fold, B domain"/>
    <property type="match status" value="1"/>
</dbReference>
<dbReference type="Pfam" id="PF02222">
    <property type="entry name" value="ATP-grasp"/>
    <property type="match status" value="1"/>
</dbReference>
<feature type="binding site" evidence="5">
    <location>
        <position position="100"/>
    </location>
    <ligand>
        <name>ATP</name>
        <dbReference type="ChEBI" id="CHEBI:30616"/>
    </ligand>
</feature>
<dbReference type="InterPro" id="IPR011761">
    <property type="entry name" value="ATP-grasp"/>
</dbReference>
<feature type="binding site" evidence="5">
    <location>
        <begin position="175"/>
        <end position="178"/>
    </location>
    <ligand>
        <name>ATP</name>
        <dbReference type="ChEBI" id="CHEBI:30616"/>
    </ligand>
</feature>
<sequence length="384" mass="41520">MRVGIIGAGQLAQMLAMAARTMGISLMVQGPCGDDPAVGTADGWVHGPLGAPEAVKALADQVDVIGFENELIDLTPLQPLEQAGVVFRPSLAILSRLMDKRRQRHVLQDCNILVPAWIDLNEALAHPERLHQIGYPLMAKAVSGGYDGRGLRIIDDGEALKVFAEAVCPEDWYLERVVDFERELAMVGARSVTGEVRCYPLLETRQHGQVCSTVFAPAAVPQGVEARAITIIGSILQQLDYVGVLAVELFLAPEGLLVNELAPRTHNSGHLTIEACATSQFEQHLRALTGASLGPTDLSTPGGLMINLLGFEDNQKTYTDEQQALAALSGFHLHWYGKRVSRRGRKLGHMTRCLAGSTPAQHQQVIKESLAAVDRIWPVSPSVA</sequence>
<evidence type="ECO:0000256" key="4">
    <source>
        <dbReference type="ARBA" id="ARBA00022840"/>
    </source>
</evidence>
<dbReference type="GO" id="GO:0004638">
    <property type="term" value="F:phosphoribosylaminoimidazole carboxylase activity"/>
    <property type="evidence" value="ECO:0007669"/>
    <property type="project" value="InterPro"/>
</dbReference>
<dbReference type="Proteomes" id="UP000035067">
    <property type="component" value="Unassembled WGS sequence"/>
</dbReference>
<dbReference type="AlphaFoldDB" id="A0A0G2J4Q6"/>
<comment type="function">
    <text evidence="6">Catalyzes the ATP-dependent conversion of 5-aminoimidazole ribonucleotide (AIR) and HCO(3)- to N5-carboxyaminoimidazole ribonucleotide (N5-CAIR).</text>
</comment>
<keyword evidence="4 5" id="KW-0067">ATP-binding</keyword>
<dbReference type="GO" id="GO:0046872">
    <property type="term" value="F:metal ion binding"/>
    <property type="evidence" value="ECO:0007669"/>
    <property type="project" value="InterPro"/>
</dbReference>